<accession>A0A4Y7JLF4</accession>
<proteinExistence type="predicted"/>
<dbReference type="Gramene" id="RZC61924">
    <property type="protein sequence ID" value="RZC61924"/>
    <property type="gene ID" value="C5167_023666"/>
</dbReference>
<name>A0A4Y7JLF4_PAPSO</name>
<evidence type="ECO:0000313" key="2">
    <source>
        <dbReference type="Proteomes" id="UP000316621"/>
    </source>
</evidence>
<reference evidence="1 2" key="1">
    <citation type="journal article" date="2018" name="Science">
        <title>The opium poppy genome and morphinan production.</title>
        <authorList>
            <person name="Guo L."/>
            <person name="Winzer T."/>
            <person name="Yang X."/>
            <person name="Li Y."/>
            <person name="Ning Z."/>
            <person name="He Z."/>
            <person name="Teodor R."/>
            <person name="Lu Y."/>
            <person name="Bowser T.A."/>
            <person name="Graham I.A."/>
            <person name="Ye K."/>
        </authorList>
    </citation>
    <scope>NUCLEOTIDE SEQUENCE [LARGE SCALE GENOMIC DNA]</scope>
    <source>
        <strain evidence="2">cv. HN1</strain>
        <tissue evidence="1">Leaves</tissue>
    </source>
</reference>
<keyword evidence="2" id="KW-1185">Reference proteome</keyword>
<organism evidence="1 2">
    <name type="scientific">Papaver somniferum</name>
    <name type="common">Opium poppy</name>
    <dbReference type="NCBI Taxonomy" id="3469"/>
    <lineage>
        <taxon>Eukaryota</taxon>
        <taxon>Viridiplantae</taxon>
        <taxon>Streptophyta</taxon>
        <taxon>Embryophyta</taxon>
        <taxon>Tracheophyta</taxon>
        <taxon>Spermatophyta</taxon>
        <taxon>Magnoliopsida</taxon>
        <taxon>Ranunculales</taxon>
        <taxon>Papaveraceae</taxon>
        <taxon>Papaveroideae</taxon>
        <taxon>Papaver</taxon>
    </lineage>
</organism>
<evidence type="ECO:0000313" key="1">
    <source>
        <dbReference type="EMBL" id="RZC61924.1"/>
    </source>
</evidence>
<protein>
    <submittedName>
        <fullName evidence="1">Uncharacterized protein</fullName>
    </submittedName>
</protein>
<dbReference type="EMBL" id="CM010719">
    <property type="protein sequence ID" value="RZC61924.1"/>
    <property type="molecule type" value="Genomic_DNA"/>
</dbReference>
<sequence length="64" mass="7179">MTRQGIGTRLKEKDSGQLAPEVEYTALKRAFNEKKWRSLIVKGILFSICLNTGKGSPNYPLPDL</sequence>
<gene>
    <name evidence="1" type="ORF">C5167_023666</name>
</gene>
<dbReference type="AlphaFoldDB" id="A0A4Y7JLF4"/>
<dbReference type="Proteomes" id="UP000316621">
    <property type="component" value="Chromosome 5"/>
</dbReference>